<dbReference type="Pfam" id="PF00069">
    <property type="entry name" value="Pkinase"/>
    <property type="match status" value="2"/>
</dbReference>
<dbReference type="InterPro" id="IPR000719">
    <property type="entry name" value="Prot_kinase_dom"/>
</dbReference>
<dbReference type="GO" id="GO:0007165">
    <property type="term" value="P:signal transduction"/>
    <property type="evidence" value="ECO:0007669"/>
    <property type="project" value="TreeGrafter"/>
</dbReference>
<dbReference type="PROSITE" id="PS00108">
    <property type="entry name" value="PROTEIN_KINASE_ST"/>
    <property type="match status" value="1"/>
</dbReference>
<evidence type="ECO:0000256" key="6">
    <source>
        <dbReference type="ARBA" id="ARBA00022777"/>
    </source>
</evidence>
<keyword evidence="5 10" id="KW-0547">Nucleotide-binding</keyword>
<evidence type="ECO:0000256" key="7">
    <source>
        <dbReference type="ARBA" id="ARBA00022840"/>
    </source>
</evidence>
<dbReference type="PANTHER" id="PTHR24056">
    <property type="entry name" value="CELL DIVISION PROTEIN KINASE"/>
    <property type="match status" value="1"/>
</dbReference>
<feature type="domain" description="Protein kinase" evidence="12">
    <location>
        <begin position="32"/>
        <end position="343"/>
    </location>
</feature>
<sequence length="349" mass="38588">MSGASTSTTAQSPPAIASINDVSALFQTAKKYEELNVIGTGAYGTVYKARDLHNGGQIVAMKKVKVALTEDGIPLSTLREIALLRQLEAYRHPNIVRLLDVCHGGQSVDRDHQLVLFLVFEHVEQDLELYLKKAPGPLSENRIRSMSYDILCGVDFLHSHRIVHRDLKPHNLLVTAAGRVKLADFGLAKTYDTEMKLTSVVVTLWYRPPEVLLGVSYNTAVDVWSCGCVLAQLLLGVSYNTAVDVWSCGCVLAQLHTRSPLLPGSSDSDQLHCIFRLIGRPPRQEWPDNVSVVADSFPPYPARDLADILPRAHPNAVNMIKGMLVFDPAKRLTALDCLEHPYFTEEPLT</sequence>
<dbReference type="GO" id="GO:0010468">
    <property type="term" value="P:regulation of gene expression"/>
    <property type="evidence" value="ECO:0007669"/>
    <property type="project" value="TreeGrafter"/>
</dbReference>
<dbReference type="AlphaFoldDB" id="A0A0N1IPK0"/>
<evidence type="ECO:0000256" key="1">
    <source>
        <dbReference type="ARBA" id="ARBA00006485"/>
    </source>
</evidence>
<dbReference type="InterPro" id="IPR008271">
    <property type="entry name" value="Ser/Thr_kinase_AS"/>
</dbReference>
<keyword evidence="14" id="KW-1185">Reference proteome</keyword>
<proteinExistence type="inferred from homology"/>
<dbReference type="InterPro" id="IPR050108">
    <property type="entry name" value="CDK"/>
</dbReference>
<dbReference type="InParanoid" id="A0A0N1IPK0"/>
<dbReference type="GO" id="GO:0005524">
    <property type="term" value="F:ATP binding"/>
    <property type="evidence" value="ECO:0007669"/>
    <property type="project" value="UniProtKB-UniRule"/>
</dbReference>
<evidence type="ECO:0000256" key="3">
    <source>
        <dbReference type="ARBA" id="ARBA00022527"/>
    </source>
</evidence>
<protein>
    <recommendedName>
        <fullName evidence="2">cyclin-dependent kinase</fullName>
        <ecNumber evidence="2">2.7.11.22</ecNumber>
    </recommendedName>
</protein>
<dbReference type="GO" id="GO:0000082">
    <property type="term" value="P:G1/S transition of mitotic cell cycle"/>
    <property type="evidence" value="ECO:0007669"/>
    <property type="project" value="TreeGrafter"/>
</dbReference>
<name>A0A0N1IPK0_PAPMA</name>
<dbReference type="SMART" id="SM00220">
    <property type="entry name" value="S_TKc"/>
    <property type="match status" value="1"/>
</dbReference>
<evidence type="ECO:0000313" key="14">
    <source>
        <dbReference type="Proteomes" id="UP000053240"/>
    </source>
</evidence>
<evidence type="ECO:0000256" key="11">
    <source>
        <dbReference type="RuleBase" id="RU000304"/>
    </source>
</evidence>
<dbReference type="FunFam" id="3.30.200.20:FF:000124">
    <property type="entry name" value="Cyclin-dependent kinase 4"/>
    <property type="match status" value="1"/>
</dbReference>
<evidence type="ECO:0000256" key="10">
    <source>
        <dbReference type="PROSITE-ProRule" id="PRU10141"/>
    </source>
</evidence>
<dbReference type="Gene3D" id="3.30.200.20">
    <property type="entry name" value="Phosphorylase Kinase, domain 1"/>
    <property type="match status" value="1"/>
</dbReference>
<dbReference type="GO" id="GO:0005737">
    <property type="term" value="C:cytoplasm"/>
    <property type="evidence" value="ECO:0007669"/>
    <property type="project" value="TreeGrafter"/>
</dbReference>
<dbReference type="InterPro" id="IPR017441">
    <property type="entry name" value="Protein_kinase_ATP_BS"/>
</dbReference>
<evidence type="ECO:0000256" key="5">
    <source>
        <dbReference type="ARBA" id="ARBA00022741"/>
    </source>
</evidence>
<keyword evidence="3 11" id="KW-0723">Serine/threonine-protein kinase</keyword>
<comment type="catalytic activity">
    <reaction evidence="9">
        <text>L-seryl-[protein] + ATP = O-phospho-L-seryl-[protein] + ADP + H(+)</text>
        <dbReference type="Rhea" id="RHEA:17989"/>
        <dbReference type="Rhea" id="RHEA-COMP:9863"/>
        <dbReference type="Rhea" id="RHEA-COMP:11604"/>
        <dbReference type="ChEBI" id="CHEBI:15378"/>
        <dbReference type="ChEBI" id="CHEBI:29999"/>
        <dbReference type="ChEBI" id="CHEBI:30616"/>
        <dbReference type="ChEBI" id="CHEBI:83421"/>
        <dbReference type="ChEBI" id="CHEBI:456216"/>
        <dbReference type="EC" id="2.7.11.22"/>
    </reaction>
</comment>
<dbReference type="Gene3D" id="1.10.510.10">
    <property type="entry name" value="Transferase(Phosphotransferase) domain 1"/>
    <property type="match status" value="2"/>
</dbReference>
<keyword evidence="7 10" id="KW-0067">ATP-binding</keyword>
<dbReference type="GO" id="GO:0000307">
    <property type="term" value="C:cyclin-dependent protein kinase holoenzyme complex"/>
    <property type="evidence" value="ECO:0007669"/>
    <property type="project" value="TreeGrafter"/>
</dbReference>
<dbReference type="FunCoup" id="A0A0N1IPK0">
    <property type="interactions" value="313"/>
</dbReference>
<organism evidence="13 14">
    <name type="scientific">Papilio machaon</name>
    <name type="common">Old World swallowtail butterfly</name>
    <dbReference type="NCBI Taxonomy" id="76193"/>
    <lineage>
        <taxon>Eukaryota</taxon>
        <taxon>Metazoa</taxon>
        <taxon>Ecdysozoa</taxon>
        <taxon>Arthropoda</taxon>
        <taxon>Hexapoda</taxon>
        <taxon>Insecta</taxon>
        <taxon>Pterygota</taxon>
        <taxon>Neoptera</taxon>
        <taxon>Endopterygota</taxon>
        <taxon>Lepidoptera</taxon>
        <taxon>Glossata</taxon>
        <taxon>Ditrysia</taxon>
        <taxon>Papilionoidea</taxon>
        <taxon>Papilionidae</taxon>
        <taxon>Papilioninae</taxon>
        <taxon>Papilio</taxon>
    </lineage>
</organism>
<dbReference type="GO" id="GO:0030332">
    <property type="term" value="F:cyclin binding"/>
    <property type="evidence" value="ECO:0007669"/>
    <property type="project" value="TreeGrafter"/>
</dbReference>
<dbReference type="GO" id="GO:0010389">
    <property type="term" value="P:regulation of G2/M transition of mitotic cell cycle"/>
    <property type="evidence" value="ECO:0007669"/>
    <property type="project" value="TreeGrafter"/>
</dbReference>
<accession>A0A0N1IPK0</accession>
<evidence type="ECO:0000259" key="12">
    <source>
        <dbReference type="PROSITE" id="PS50011"/>
    </source>
</evidence>
<comment type="similarity">
    <text evidence="1">Belongs to the protein kinase superfamily. CMGC Ser/Thr protein kinase family. CDC2/CDKX subfamily.</text>
</comment>
<evidence type="ECO:0000256" key="9">
    <source>
        <dbReference type="ARBA" id="ARBA00048367"/>
    </source>
</evidence>
<dbReference type="GO" id="GO:0005634">
    <property type="term" value="C:nucleus"/>
    <property type="evidence" value="ECO:0007669"/>
    <property type="project" value="TreeGrafter"/>
</dbReference>
<evidence type="ECO:0000256" key="2">
    <source>
        <dbReference type="ARBA" id="ARBA00012425"/>
    </source>
</evidence>
<reference evidence="13 14" key="1">
    <citation type="journal article" date="2015" name="Nat. Commun.">
        <title>Outbred genome sequencing and CRISPR/Cas9 gene editing in butterflies.</title>
        <authorList>
            <person name="Li X."/>
            <person name="Fan D."/>
            <person name="Zhang W."/>
            <person name="Liu G."/>
            <person name="Zhang L."/>
            <person name="Zhao L."/>
            <person name="Fang X."/>
            <person name="Chen L."/>
            <person name="Dong Y."/>
            <person name="Chen Y."/>
            <person name="Ding Y."/>
            <person name="Zhao R."/>
            <person name="Feng M."/>
            <person name="Zhu Y."/>
            <person name="Feng Y."/>
            <person name="Jiang X."/>
            <person name="Zhu D."/>
            <person name="Xiang H."/>
            <person name="Feng X."/>
            <person name="Li S."/>
            <person name="Wang J."/>
            <person name="Zhang G."/>
            <person name="Kronforst M.R."/>
            <person name="Wang W."/>
        </authorList>
    </citation>
    <scope>NUCLEOTIDE SEQUENCE [LARGE SCALE GENOMIC DNA]</scope>
    <source>
        <strain evidence="13">Ya'a_city_454_Pm</strain>
        <tissue evidence="13">Whole body</tissue>
    </source>
</reference>
<dbReference type="SUPFAM" id="SSF56112">
    <property type="entry name" value="Protein kinase-like (PK-like)"/>
    <property type="match status" value="2"/>
</dbReference>
<evidence type="ECO:0000256" key="8">
    <source>
        <dbReference type="ARBA" id="ARBA00047811"/>
    </source>
</evidence>
<keyword evidence="4" id="KW-0808">Transferase</keyword>
<dbReference type="GO" id="GO:0004693">
    <property type="term" value="F:cyclin-dependent protein serine/threonine kinase activity"/>
    <property type="evidence" value="ECO:0007669"/>
    <property type="project" value="UniProtKB-EC"/>
</dbReference>
<gene>
    <name evidence="13" type="ORF">RR48_03207</name>
</gene>
<keyword evidence="6 13" id="KW-0418">Kinase</keyword>
<feature type="binding site" evidence="10">
    <location>
        <position position="62"/>
    </location>
    <ligand>
        <name>ATP</name>
        <dbReference type="ChEBI" id="CHEBI:30616"/>
    </ligand>
</feature>
<evidence type="ECO:0000256" key="4">
    <source>
        <dbReference type="ARBA" id="ARBA00022679"/>
    </source>
</evidence>
<evidence type="ECO:0000313" key="13">
    <source>
        <dbReference type="EMBL" id="KPJ16290.1"/>
    </source>
</evidence>
<comment type="catalytic activity">
    <reaction evidence="8">
        <text>L-threonyl-[protein] + ATP = O-phospho-L-threonyl-[protein] + ADP + H(+)</text>
        <dbReference type="Rhea" id="RHEA:46608"/>
        <dbReference type="Rhea" id="RHEA-COMP:11060"/>
        <dbReference type="Rhea" id="RHEA-COMP:11605"/>
        <dbReference type="ChEBI" id="CHEBI:15378"/>
        <dbReference type="ChEBI" id="CHEBI:30013"/>
        <dbReference type="ChEBI" id="CHEBI:30616"/>
        <dbReference type="ChEBI" id="CHEBI:61977"/>
        <dbReference type="ChEBI" id="CHEBI:456216"/>
        <dbReference type="EC" id="2.7.11.22"/>
    </reaction>
</comment>
<dbReference type="Proteomes" id="UP000053240">
    <property type="component" value="Unassembled WGS sequence"/>
</dbReference>
<dbReference type="EC" id="2.7.11.22" evidence="2"/>
<dbReference type="PROSITE" id="PS50011">
    <property type="entry name" value="PROTEIN_KINASE_DOM"/>
    <property type="match status" value="1"/>
</dbReference>
<dbReference type="PANTHER" id="PTHR24056:SF472">
    <property type="entry name" value="CYCLIN-DEPENDENT KINASE 4, ISOFORM A"/>
    <property type="match status" value="1"/>
</dbReference>
<dbReference type="EMBL" id="KQ460296">
    <property type="protein sequence ID" value="KPJ16290.1"/>
    <property type="molecule type" value="Genomic_DNA"/>
</dbReference>
<dbReference type="InterPro" id="IPR011009">
    <property type="entry name" value="Kinase-like_dom_sf"/>
</dbReference>
<dbReference type="PROSITE" id="PS00107">
    <property type="entry name" value="PROTEIN_KINASE_ATP"/>
    <property type="match status" value="1"/>
</dbReference>
<dbReference type="STRING" id="76193.A0A0N1IPK0"/>